<dbReference type="SUPFAM" id="SSF50891">
    <property type="entry name" value="Cyclophilin-like"/>
    <property type="match status" value="1"/>
</dbReference>
<feature type="domain" description="PPIase cyclophilin-type" evidence="6">
    <location>
        <begin position="11"/>
        <end position="171"/>
    </location>
</feature>
<proteinExistence type="predicted"/>
<dbReference type="AlphaFoldDB" id="A0A517L196"/>
<dbReference type="PRINTS" id="PR00153">
    <property type="entry name" value="CSAPPISMRASE"/>
</dbReference>
<dbReference type="STRING" id="50376.A0A517L196"/>
<evidence type="ECO:0000256" key="3">
    <source>
        <dbReference type="ARBA" id="ARBA00023110"/>
    </source>
</evidence>
<keyword evidence="8" id="KW-1185">Reference proteome</keyword>
<dbReference type="GO" id="GO:0006457">
    <property type="term" value="P:protein folding"/>
    <property type="evidence" value="ECO:0007669"/>
    <property type="project" value="InterPro"/>
</dbReference>
<dbReference type="OrthoDB" id="407558at2759"/>
<dbReference type="InterPro" id="IPR002130">
    <property type="entry name" value="Cyclophilin-type_PPIase_dom"/>
</dbReference>
<evidence type="ECO:0000313" key="8">
    <source>
        <dbReference type="Proteomes" id="UP000316270"/>
    </source>
</evidence>
<dbReference type="GO" id="GO:0003755">
    <property type="term" value="F:peptidyl-prolyl cis-trans isomerase activity"/>
    <property type="evidence" value="ECO:0007669"/>
    <property type="project" value="UniProtKB-KW"/>
</dbReference>
<reference evidence="7 8" key="1">
    <citation type="submission" date="2019-07" db="EMBL/GenBank/DDBJ databases">
        <title>Finished genome of Venturia effusa.</title>
        <authorList>
            <person name="Young C.A."/>
            <person name="Cox M.P."/>
            <person name="Ganley A.R.D."/>
            <person name="David W.J."/>
        </authorList>
    </citation>
    <scope>NUCLEOTIDE SEQUENCE [LARGE SCALE GENOMIC DNA]</scope>
    <source>
        <strain evidence="8">albino</strain>
    </source>
</reference>
<evidence type="ECO:0000256" key="1">
    <source>
        <dbReference type="ARBA" id="ARBA00000971"/>
    </source>
</evidence>
<dbReference type="PROSITE" id="PS50072">
    <property type="entry name" value="CSA_PPIASE_2"/>
    <property type="match status" value="1"/>
</dbReference>
<dbReference type="PANTHER" id="PTHR11071">
    <property type="entry name" value="PEPTIDYL-PROLYL CIS-TRANS ISOMERASE"/>
    <property type="match status" value="1"/>
</dbReference>
<protein>
    <recommendedName>
        <fullName evidence="2">peptidylprolyl isomerase</fullName>
        <ecNumber evidence="2">5.2.1.8</ecNumber>
    </recommendedName>
</protein>
<dbReference type="Gene3D" id="2.40.100.10">
    <property type="entry name" value="Cyclophilin-like"/>
    <property type="match status" value="1"/>
</dbReference>
<dbReference type="InterPro" id="IPR020892">
    <property type="entry name" value="Cyclophilin-type_PPIase_CS"/>
</dbReference>
<organism evidence="7 8">
    <name type="scientific">Venturia effusa</name>
    <dbReference type="NCBI Taxonomy" id="50376"/>
    <lineage>
        <taxon>Eukaryota</taxon>
        <taxon>Fungi</taxon>
        <taxon>Dikarya</taxon>
        <taxon>Ascomycota</taxon>
        <taxon>Pezizomycotina</taxon>
        <taxon>Dothideomycetes</taxon>
        <taxon>Pleosporomycetidae</taxon>
        <taxon>Venturiales</taxon>
        <taxon>Venturiaceae</taxon>
        <taxon>Venturia</taxon>
    </lineage>
</organism>
<keyword evidence="3" id="KW-0697">Rotamase</keyword>
<keyword evidence="4" id="KW-0413">Isomerase</keyword>
<evidence type="ECO:0000256" key="5">
    <source>
        <dbReference type="SAM" id="MobiDB-lite"/>
    </source>
</evidence>
<dbReference type="GO" id="GO:0005829">
    <property type="term" value="C:cytosol"/>
    <property type="evidence" value="ECO:0007669"/>
    <property type="project" value="TreeGrafter"/>
</dbReference>
<gene>
    <name evidence="7" type="ORF">FKW77_004980</name>
</gene>
<dbReference type="EMBL" id="CP042187">
    <property type="protein sequence ID" value="QDS69412.1"/>
    <property type="molecule type" value="Genomic_DNA"/>
</dbReference>
<evidence type="ECO:0000256" key="4">
    <source>
        <dbReference type="ARBA" id="ARBA00023235"/>
    </source>
</evidence>
<evidence type="ECO:0000259" key="6">
    <source>
        <dbReference type="PROSITE" id="PS50072"/>
    </source>
</evidence>
<comment type="catalytic activity">
    <reaction evidence="1">
        <text>[protein]-peptidylproline (omega=180) = [protein]-peptidylproline (omega=0)</text>
        <dbReference type="Rhea" id="RHEA:16237"/>
        <dbReference type="Rhea" id="RHEA-COMP:10747"/>
        <dbReference type="Rhea" id="RHEA-COMP:10748"/>
        <dbReference type="ChEBI" id="CHEBI:83833"/>
        <dbReference type="ChEBI" id="CHEBI:83834"/>
        <dbReference type="EC" id="5.2.1.8"/>
    </reaction>
</comment>
<dbReference type="Pfam" id="PF00160">
    <property type="entry name" value="Pro_isomerase"/>
    <property type="match status" value="1"/>
</dbReference>
<dbReference type="InterPro" id="IPR029000">
    <property type="entry name" value="Cyclophilin-like_dom_sf"/>
</dbReference>
<dbReference type="PANTHER" id="PTHR11071:SF561">
    <property type="entry name" value="PEPTIDYL-PROLYL CIS-TRANS ISOMERASE D-RELATED"/>
    <property type="match status" value="1"/>
</dbReference>
<dbReference type="FunFam" id="2.40.100.10:FF:000025">
    <property type="entry name" value="Peptidyl-prolyl cis-trans isomerase CYP19-2"/>
    <property type="match status" value="1"/>
</dbReference>
<sequence length="347" mass="38743">MVETASRPRVFLDISIDAEPVGRLVIELFTDKTPKTCENFRALCTGSKDGLTYKMSSFHRVIDEFMIQGGDITKGDGTGGASIYGGEFEDENIGWRDIDRDGLVCMANRSVKDSNTSQFFITLVPCPHINNKHTVFGQLVSGQDTLKRIIRVAVDKDDKPLRHVIISACGELERKKKPVALKQALHHGETVMESSTSRGRHKRRNPASVSRSRIRQIRDQEAIRVLGQRHRLRVIDGEVMLRQTIIFAAGSASVHGRDLPLQGGKLPIMIEKESIEKEARHHHVHTQDRGVQDTDDRDRYRISTEPGETTGGLFVEIRSKSVTAIGTTTQAVASMEKTWMTSAAMEE</sequence>
<dbReference type="GO" id="GO:0016018">
    <property type="term" value="F:cyclosporin A binding"/>
    <property type="evidence" value="ECO:0007669"/>
    <property type="project" value="TreeGrafter"/>
</dbReference>
<dbReference type="EC" id="5.2.1.8" evidence="2"/>
<accession>A0A517L196</accession>
<dbReference type="Proteomes" id="UP000316270">
    <property type="component" value="Chromosome 3"/>
</dbReference>
<evidence type="ECO:0000256" key="2">
    <source>
        <dbReference type="ARBA" id="ARBA00013194"/>
    </source>
</evidence>
<feature type="region of interest" description="Disordered" evidence="5">
    <location>
        <begin position="187"/>
        <end position="213"/>
    </location>
</feature>
<dbReference type="PROSITE" id="PS00170">
    <property type="entry name" value="CSA_PPIASE_1"/>
    <property type="match status" value="1"/>
</dbReference>
<evidence type="ECO:0000313" key="7">
    <source>
        <dbReference type="EMBL" id="QDS69412.1"/>
    </source>
</evidence>
<name>A0A517L196_9PEZI</name>